<reference evidence="1 2" key="1">
    <citation type="journal article" date="2019" name="Emerg. Microbes Infect.">
        <title>Comprehensive subspecies identification of 175 nontuberculous mycobacteria species based on 7547 genomic profiles.</title>
        <authorList>
            <person name="Matsumoto Y."/>
            <person name="Kinjo T."/>
            <person name="Motooka D."/>
            <person name="Nabeya D."/>
            <person name="Jung N."/>
            <person name="Uechi K."/>
            <person name="Horii T."/>
            <person name="Iida T."/>
            <person name="Fujita J."/>
            <person name="Nakamura S."/>
        </authorList>
    </citation>
    <scope>NUCLEOTIDE SEQUENCE [LARGE SCALE GENOMIC DNA]</scope>
    <source>
        <strain evidence="1 2">JCM 18565</strain>
    </source>
</reference>
<evidence type="ECO:0000313" key="1">
    <source>
        <dbReference type="EMBL" id="GFG79107.1"/>
    </source>
</evidence>
<proteinExistence type="predicted"/>
<evidence type="ECO:0008006" key="3">
    <source>
        <dbReference type="Google" id="ProtNLM"/>
    </source>
</evidence>
<accession>A0ABQ1C3S8</accession>
<protein>
    <recommendedName>
        <fullName evidence="3">DNA-binding protein</fullName>
    </recommendedName>
</protein>
<dbReference type="Proteomes" id="UP000465240">
    <property type="component" value="Unassembled WGS sequence"/>
</dbReference>
<evidence type="ECO:0000313" key="2">
    <source>
        <dbReference type="Proteomes" id="UP000465240"/>
    </source>
</evidence>
<dbReference type="EMBL" id="BLKX01000001">
    <property type="protein sequence ID" value="GFG79107.1"/>
    <property type="molecule type" value="Genomic_DNA"/>
</dbReference>
<comment type="caution">
    <text evidence="1">The sequence shown here is derived from an EMBL/GenBank/DDBJ whole genome shotgun (WGS) entry which is preliminary data.</text>
</comment>
<sequence>MTVLPPWLTVAQVAEHCGVDRAEAYQRLLPKLDVRRIGVRGGATPWGRLIRVERGSLLRLCGQPDVAAEVVPRWVTLTQAANYYQVSSHLIHQLIAHEQLDARRIGSGRAIRINRDSLLQLGRIRIWEPP</sequence>
<keyword evidence="2" id="KW-1185">Reference proteome</keyword>
<name>A0ABQ1C3S8_9MYCO</name>
<gene>
    <name evidence="1" type="ORF">MPRG_23830</name>
</gene>
<organism evidence="1 2">
    <name type="scientific">Mycobacterium paragordonae</name>
    <dbReference type="NCBI Taxonomy" id="1389713"/>
    <lineage>
        <taxon>Bacteria</taxon>
        <taxon>Bacillati</taxon>
        <taxon>Actinomycetota</taxon>
        <taxon>Actinomycetes</taxon>
        <taxon>Mycobacteriales</taxon>
        <taxon>Mycobacteriaceae</taxon>
        <taxon>Mycobacterium</taxon>
    </lineage>
</organism>